<feature type="region of interest" description="Disordered" evidence="1">
    <location>
        <begin position="1"/>
        <end position="22"/>
    </location>
</feature>
<proteinExistence type="predicted"/>
<name>A0A7J6MMK6_PERCH</name>
<organism evidence="2 3">
    <name type="scientific">Perkinsus chesapeaki</name>
    <name type="common">Clam parasite</name>
    <name type="synonym">Perkinsus andrewsi</name>
    <dbReference type="NCBI Taxonomy" id="330153"/>
    <lineage>
        <taxon>Eukaryota</taxon>
        <taxon>Sar</taxon>
        <taxon>Alveolata</taxon>
        <taxon>Perkinsozoa</taxon>
        <taxon>Perkinsea</taxon>
        <taxon>Perkinsida</taxon>
        <taxon>Perkinsidae</taxon>
        <taxon>Perkinsus</taxon>
    </lineage>
</organism>
<dbReference type="Proteomes" id="UP000591131">
    <property type="component" value="Unassembled WGS sequence"/>
</dbReference>
<dbReference type="OrthoDB" id="48306at2759"/>
<feature type="compositionally biased region" description="Basic and acidic residues" evidence="1">
    <location>
        <begin position="42"/>
        <end position="61"/>
    </location>
</feature>
<comment type="caution">
    <text evidence="2">The sequence shown here is derived from an EMBL/GenBank/DDBJ whole genome shotgun (WGS) entry which is preliminary data.</text>
</comment>
<dbReference type="CDD" id="cd14726">
    <property type="entry name" value="TraB_PrgY-like"/>
    <property type="match status" value="1"/>
</dbReference>
<dbReference type="PANTHER" id="PTHR21530:SF7">
    <property type="entry name" value="TRAB DOMAIN-CONTAINING PROTEIN"/>
    <property type="match status" value="1"/>
</dbReference>
<evidence type="ECO:0000256" key="1">
    <source>
        <dbReference type="SAM" id="MobiDB-lite"/>
    </source>
</evidence>
<evidence type="ECO:0000313" key="2">
    <source>
        <dbReference type="EMBL" id="KAF4672785.1"/>
    </source>
</evidence>
<sequence>MLSYAMTPMPLSPSRRRLSSSTPIENCCGACSRGLRLLIERDRRKGNEETGRARPKVREKGISLSLDDDAVQEQPGGPGSAGGGHHRHAGLPHRGLPASAGEKSPKKTASNTTCPHTGFFAMHPPKRGANGSVVKPEDVAHECKTPVYSILKRTCEAPAETSSFDELALEENRRTRDRVHSLLMPLRYDRNGERINEHGKHHVSFNGTAHVSSSSAEQVRDMILTERPEGVMVELCPKRLQKMRAGGFGDTPGGLAEMLKVLLRGVGSGGGLPLQAMLEQGLRGFYGNFKSMGIEPGAEFKTAVQTAEEIGARVGGLAVNLASYMYPETVPVGRLQVITGDVDITLTMEGLTKALQQDWQQMLACRELQDLDVDHTGGILSIAEQLKSREKAGQINSIMQKCAPHVYEVMIEDRDRTMAGEIRATLPDAILKLVRLPMSI</sequence>
<gene>
    <name evidence="2" type="ORF">FOL47_011363</name>
</gene>
<keyword evidence="3" id="KW-1185">Reference proteome</keyword>
<reference evidence="2 3" key="1">
    <citation type="submission" date="2020-04" db="EMBL/GenBank/DDBJ databases">
        <title>Perkinsus chesapeaki whole genome sequence.</title>
        <authorList>
            <person name="Bogema D.R."/>
        </authorList>
    </citation>
    <scope>NUCLEOTIDE SEQUENCE [LARGE SCALE GENOMIC DNA]</scope>
    <source>
        <strain evidence="2">ATCC PRA-425</strain>
    </source>
</reference>
<evidence type="ECO:0000313" key="3">
    <source>
        <dbReference type="Proteomes" id="UP000591131"/>
    </source>
</evidence>
<dbReference type="AlphaFoldDB" id="A0A7J6MMK6"/>
<accession>A0A7J6MMK6</accession>
<dbReference type="EMBL" id="JAAPAO010000099">
    <property type="protein sequence ID" value="KAF4672785.1"/>
    <property type="molecule type" value="Genomic_DNA"/>
</dbReference>
<protein>
    <submittedName>
        <fullName evidence="2">Uncharacterized protein</fullName>
    </submittedName>
</protein>
<feature type="region of interest" description="Disordered" evidence="1">
    <location>
        <begin position="42"/>
        <end position="134"/>
    </location>
</feature>
<dbReference type="PANTHER" id="PTHR21530">
    <property type="entry name" value="PHEROMONE SHUTDOWN PROTEIN"/>
    <property type="match status" value="1"/>
</dbReference>
<dbReference type="InterPro" id="IPR046345">
    <property type="entry name" value="TraB_PrgY-like"/>
</dbReference>